<evidence type="ECO:0000313" key="3">
    <source>
        <dbReference type="Proteomes" id="UP000271137"/>
    </source>
</evidence>
<dbReference type="Gene3D" id="4.10.60.10">
    <property type="entry name" value="Zinc finger, CCHC-type"/>
    <property type="match status" value="1"/>
</dbReference>
<evidence type="ECO:0000259" key="1">
    <source>
        <dbReference type="PROSITE" id="PS50158"/>
    </source>
</evidence>
<dbReference type="Pfam" id="PF00098">
    <property type="entry name" value="zf-CCHC"/>
    <property type="match status" value="1"/>
</dbReference>
<dbReference type="EMBL" id="RXFQ01000033">
    <property type="protein sequence ID" value="RSZ28804.1"/>
    <property type="molecule type" value="Genomic_DNA"/>
</dbReference>
<dbReference type="SUPFAM" id="SSF57756">
    <property type="entry name" value="Retrovirus zinc finger-like domains"/>
    <property type="match status" value="1"/>
</dbReference>
<proteinExistence type="predicted"/>
<protein>
    <recommendedName>
        <fullName evidence="1">CCHC-type domain-containing protein</fullName>
    </recommendedName>
</protein>
<feature type="domain" description="CCHC-type" evidence="1">
    <location>
        <begin position="46"/>
        <end position="62"/>
    </location>
</feature>
<dbReference type="SMART" id="SM00343">
    <property type="entry name" value="ZnF_C2HC"/>
    <property type="match status" value="1"/>
</dbReference>
<evidence type="ECO:0000313" key="2">
    <source>
        <dbReference type="EMBL" id="RSZ28804.1"/>
    </source>
</evidence>
<dbReference type="Proteomes" id="UP000271137">
    <property type="component" value="Unassembled WGS sequence"/>
</dbReference>
<comment type="caution">
    <text evidence="2">The sequence shown here is derived from an EMBL/GenBank/DDBJ whole genome shotgun (WGS) entry which is preliminary data.</text>
</comment>
<keyword evidence="3" id="KW-1185">Reference proteome</keyword>
<dbReference type="PROSITE" id="PS50158">
    <property type="entry name" value="ZF_CCHC"/>
    <property type="match status" value="1"/>
</dbReference>
<name>A0ABX9ZX36_9BURK</name>
<accession>A0ABX9ZX36</accession>
<sequence length="71" mass="8056">MHRGRLRRVVALGERPREGRTRDAEWSGRSPRHWRRAVPALGLEVRCIACGREGHLSADCPRQIWGGRCAA</sequence>
<gene>
    <name evidence="2" type="ORF">EJO66_31140</name>
</gene>
<organism evidence="2 3">
    <name type="scientific">Variovorax beijingensis</name>
    <dbReference type="NCBI Taxonomy" id="2496117"/>
    <lineage>
        <taxon>Bacteria</taxon>
        <taxon>Pseudomonadati</taxon>
        <taxon>Pseudomonadota</taxon>
        <taxon>Betaproteobacteria</taxon>
        <taxon>Burkholderiales</taxon>
        <taxon>Comamonadaceae</taxon>
        <taxon>Variovorax</taxon>
    </lineage>
</organism>
<dbReference type="InterPro" id="IPR001878">
    <property type="entry name" value="Znf_CCHC"/>
</dbReference>
<reference evidence="2 3" key="1">
    <citation type="submission" date="2018-12" db="EMBL/GenBank/DDBJ databases">
        <title>The genome sequences of strain 502.</title>
        <authorList>
            <person name="Gao J."/>
            <person name="Sun J."/>
        </authorList>
    </citation>
    <scope>NUCLEOTIDE SEQUENCE [LARGE SCALE GENOMIC DNA]</scope>
    <source>
        <strain evidence="2 3">502</strain>
    </source>
</reference>
<dbReference type="InterPro" id="IPR036875">
    <property type="entry name" value="Znf_CCHC_sf"/>
</dbReference>